<keyword evidence="4" id="KW-0997">Cell inner membrane</keyword>
<evidence type="ECO:0000256" key="6">
    <source>
        <dbReference type="ARBA" id="ARBA00022989"/>
    </source>
</evidence>
<dbReference type="Gene3D" id="1.20.81.30">
    <property type="entry name" value="Type II secretion system (T2SS), domain F"/>
    <property type="match status" value="2"/>
</dbReference>
<evidence type="ECO:0000313" key="10">
    <source>
        <dbReference type="EMBL" id="PIS40197.1"/>
    </source>
</evidence>
<comment type="caution">
    <text evidence="10">The sequence shown here is derived from an EMBL/GenBank/DDBJ whole genome shotgun (WGS) entry which is preliminary data.</text>
</comment>
<keyword evidence="3" id="KW-1003">Cell membrane</keyword>
<dbReference type="InterPro" id="IPR018076">
    <property type="entry name" value="T2SS_GspF_dom"/>
</dbReference>
<evidence type="ECO:0000256" key="5">
    <source>
        <dbReference type="ARBA" id="ARBA00022692"/>
    </source>
</evidence>
<evidence type="ECO:0000256" key="8">
    <source>
        <dbReference type="SAM" id="Phobius"/>
    </source>
</evidence>
<dbReference type="InterPro" id="IPR042094">
    <property type="entry name" value="T2SS_GspF_sf"/>
</dbReference>
<keyword evidence="5 8" id="KW-0812">Transmembrane</keyword>
<evidence type="ECO:0000259" key="9">
    <source>
        <dbReference type="Pfam" id="PF00482"/>
    </source>
</evidence>
<feature type="domain" description="Type II secretion system protein GspF" evidence="9">
    <location>
        <begin position="275"/>
        <end position="397"/>
    </location>
</feature>
<dbReference type="InterPro" id="IPR003004">
    <property type="entry name" value="GspF/PilC"/>
</dbReference>
<keyword evidence="6 8" id="KW-1133">Transmembrane helix</keyword>
<dbReference type="AlphaFoldDB" id="A0A2H0YNW7"/>
<feature type="domain" description="Type II secretion system protein GspF" evidence="9">
    <location>
        <begin position="71"/>
        <end position="194"/>
    </location>
</feature>
<comment type="similarity">
    <text evidence="2">Belongs to the GSP F family.</text>
</comment>
<feature type="transmembrane region" description="Helical" evidence="8">
    <location>
        <begin position="378"/>
        <end position="399"/>
    </location>
</feature>
<comment type="subcellular location">
    <subcellularLocation>
        <location evidence="1">Cell inner membrane</location>
        <topology evidence="1">Multi-pass membrane protein</topology>
    </subcellularLocation>
</comment>
<protein>
    <recommendedName>
        <fullName evidence="9">Type II secretion system protein GspF domain-containing protein</fullName>
    </recommendedName>
</protein>
<dbReference type="PANTHER" id="PTHR30012:SF0">
    <property type="entry name" value="TYPE II SECRETION SYSTEM PROTEIN F-RELATED"/>
    <property type="match status" value="1"/>
</dbReference>
<evidence type="ECO:0000256" key="2">
    <source>
        <dbReference type="ARBA" id="ARBA00005745"/>
    </source>
</evidence>
<evidence type="ECO:0000256" key="7">
    <source>
        <dbReference type="ARBA" id="ARBA00023136"/>
    </source>
</evidence>
<evidence type="ECO:0000256" key="1">
    <source>
        <dbReference type="ARBA" id="ARBA00004429"/>
    </source>
</evidence>
<dbReference type="EMBL" id="PEYC01000021">
    <property type="protein sequence ID" value="PIS40197.1"/>
    <property type="molecule type" value="Genomic_DNA"/>
</dbReference>
<name>A0A2H0YNW7_9BACT</name>
<dbReference type="Pfam" id="PF00482">
    <property type="entry name" value="T2SSF"/>
    <property type="match status" value="2"/>
</dbReference>
<evidence type="ECO:0000256" key="3">
    <source>
        <dbReference type="ARBA" id="ARBA00022475"/>
    </source>
</evidence>
<evidence type="ECO:0000313" key="11">
    <source>
        <dbReference type="Proteomes" id="UP000231472"/>
    </source>
</evidence>
<dbReference type="Proteomes" id="UP000231472">
    <property type="component" value="Unassembled WGS sequence"/>
</dbReference>
<organism evidence="10 11">
    <name type="scientific">Candidatus Nealsonbacteria bacterium CG08_land_8_20_14_0_20_36_22</name>
    <dbReference type="NCBI Taxonomy" id="1974704"/>
    <lineage>
        <taxon>Bacteria</taxon>
        <taxon>Candidatus Nealsoniibacteriota</taxon>
    </lineage>
</organism>
<keyword evidence="7 8" id="KW-0472">Membrane</keyword>
<sequence>MPRYSYIAKTLKGRTETGIMEAKSEHELANILRQEGCILIKTNLEEKGLKKGFSISIPFINWIPLSEKIMFTRNLRVMVSAGVSLPRALNILAVQSKNKKFKNAISKIKEEIIQGKSFSETLEKYPDIFSELFHSMMKVGEETGTTEDVLKVLTSQMEKEYQIRAKIKGAMIYPAVIVLAMLVIGIVMLIMVVPKLASVFSELNVELPLTTRMVIYIGNFLAKFWYTVPFMILVVVVLLRLLPKTKSGKLVFDTLVLKLPIISPIIKKTYSAHTVRTLSSLIIAGVPIVRSLEIVSNSLENLYYKKAITQAVKQVRKGGKLAEALKGREDIYPNLVFQMLEVGEETGETADILKKLAEFYEEEVGNATKNLSAVIEPVLMLIIGAVVGFFAISMIQPIYSIMGTL</sequence>
<evidence type="ECO:0000256" key="4">
    <source>
        <dbReference type="ARBA" id="ARBA00022519"/>
    </source>
</evidence>
<accession>A0A2H0YNW7</accession>
<dbReference type="GO" id="GO:0005886">
    <property type="term" value="C:plasma membrane"/>
    <property type="evidence" value="ECO:0007669"/>
    <property type="project" value="UniProtKB-SubCell"/>
</dbReference>
<proteinExistence type="inferred from homology"/>
<dbReference type="FunFam" id="1.20.81.30:FF:000001">
    <property type="entry name" value="Type II secretion system protein F"/>
    <property type="match status" value="2"/>
</dbReference>
<dbReference type="PANTHER" id="PTHR30012">
    <property type="entry name" value="GENERAL SECRETION PATHWAY PROTEIN"/>
    <property type="match status" value="1"/>
</dbReference>
<feature type="transmembrane region" description="Helical" evidence="8">
    <location>
        <begin position="213"/>
        <end position="239"/>
    </location>
</feature>
<feature type="transmembrane region" description="Helical" evidence="8">
    <location>
        <begin position="171"/>
        <end position="193"/>
    </location>
</feature>
<gene>
    <name evidence="10" type="ORF">COT32_01105</name>
</gene>
<reference evidence="11" key="1">
    <citation type="submission" date="2017-09" db="EMBL/GenBank/DDBJ databases">
        <title>Depth-based differentiation of microbial function through sediment-hosted aquifers and enrichment of novel symbionts in the deep terrestrial subsurface.</title>
        <authorList>
            <person name="Probst A.J."/>
            <person name="Ladd B."/>
            <person name="Jarett J.K."/>
            <person name="Geller-Mcgrath D.E."/>
            <person name="Sieber C.M.K."/>
            <person name="Emerson J.B."/>
            <person name="Anantharaman K."/>
            <person name="Thomas B.C."/>
            <person name="Malmstrom R."/>
            <person name="Stieglmeier M."/>
            <person name="Klingl A."/>
            <person name="Woyke T."/>
            <person name="Ryan C.M."/>
            <person name="Banfield J.F."/>
        </authorList>
    </citation>
    <scope>NUCLEOTIDE SEQUENCE [LARGE SCALE GENOMIC DNA]</scope>
</reference>
<dbReference type="PRINTS" id="PR00812">
    <property type="entry name" value="BCTERIALGSPF"/>
</dbReference>